<dbReference type="InParanoid" id="A0A0V0QDZ2"/>
<keyword evidence="2" id="KW-1185">Reference proteome</keyword>
<evidence type="ECO:0000313" key="2">
    <source>
        <dbReference type="Proteomes" id="UP000054937"/>
    </source>
</evidence>
<dbReference type="Proteomes" id="UP000054937">
    <property type="component" value="Unassembled WGS sequence"/>
</dbReference>
<organism evidence="1 2">
    <name type="scientific">Pseudocohnilembus persalinus</name>
    <name type="common">Ciliate</name>
    <dbReference type="NCBI Taxonomy" id="266149"/>
    <lineage>
        <taxon>Eukaryota</taxon>
        <taxon>Sar</taxon>
        <taxon>Alveolata</taxon>
        <taxon>Ciliophora</taxon>
        <taxon>Intramacronucleata</taxon>
        <taxon>Oligohymenophorea</taxon>
        <taxon>Scuticociliatia</taxon>
        <taxon>Philasterida</taxon>
        <taxon>Pseudocohnilembidae</taxon>
        <taxon>Pseudocohnilembus</taxon>
    </lineage>
</organism>
<accession>A0A0V0QDZ2</accession>
<dbReference type="EMBL" id="LDAU01000192">
    <property type="protein sequence ID" value="KRX00420.1"/>
    <property type="molecule type" value="Genomic_DNA"/>
</dbReference>
<proteinExistence type="predicted"/>
<name>A0A0V0QDZ2_PSEPJ</name>
<dbReference type="AlphaFoldDB" id="A0A0V0QDZ2"/>
<protein>
    <submittedName>
        <fullName evidence="1">Uncharacterized protein</fullName>
    </submittedName>
</protein>
<evidence type="ECO:0000313" key="1">
    <source>
        <dbReference type="EMBL" id="KRX00420.1"/>
    </source>
</evidence>
<sequence length="103" mass="12349">MNCANGLRESDAGLLLEKLNKFDKLQSIKLNLRQNELWDGICDIQMYLNKLDLLENLEIDFYDNDIHEIDRQQESYKFEEIKNLKHLSLNFFEQLNQIPIILY</sequence>
<reference evidence="1 2" key="1">
    <citation type="journal article" date="2015" name="Sci. Rep.">
        <title>Genome of the facultative scuticociliatosis pathogen Pseudocohnilembus persalinus provides insight into its virulence through horizontal gene transfer.</title>
        <authorList>
            <person name="Xiong J."/>
            <person name="Wang G."/>
            <person name="Cheng J."/>
            <person name="Tian M."/>
            <person name="Pan X."/>
            <person name="Warren A."/>
            <person name="Jiang C."/>
            <person name="Yuan D."/>
            <person name="Miao W."/>
        </authorList>
    </citation>
    <scope>NUCLEOTIDE SEQUENCE [LARGE SCALE GENOMIC DNA]</scope>
    <source>
        <strain evidence="1">36N120E</strain>
    </source>
</reference>
<comment type="caution">
    <text evidence="1">The sequence shown here is derived from an EMBL/GenBank/DDBJ whole genome shotgun (WGS) entry which is preliminary data.</text>
</comment>
<gene>
    <name evidence="1" type="ORF">PPERSA_03641</name>
</gene>